<proteinExistence type="predicted"/>
<dbReference type="RefSeq" id="WP_062145394.1">
    <property type="nucleotide sequence ID" value="NZ_KQ947985.1"/>
</dbReference>
<gene>
    <name evidence="1" type="ORF">AQI70_06430</name>
</gene>
<name>A0A117PHP3_9ACTN</name>
<evidence type="ECO:0000313" key="2">
    <source>
        <dbReference type="Proteomes" id="UP000054024"/>
    </source>
</evidence>
<evidence type="ECO:0000313" key="1">
    <source>
        <dbReference type="EMBL" id="KUM79819.1"/>
    </source>
</evidence>
<reference evidence="1 2" key="1">
    <citation type="submission" date="2015-10" db="EMBL/GenBank/DDBJ databases">
        <title>Draft genome sequence of Streptomyces curacoi DSM 40107, type strain for the species Streptomyces curacoi.</title>
        <authorList>
            <person name="Ruckert C."/>
            <person name="Winkler A."/>
            <person name="Kalinowski J."/>
            <person name="Kampfer P."/>
            <person name="Glaeser S."/>
        </authorList>
    </citation>
    <scope>NUCLEOTIDE SEQUENCE [LARGE SCALE GENOMIC DNA]</scope>
    <source>
        <strain evidence="1 2">DSM 40107</strain>
    </source>
</reference>
<dbReference type="Proteomes" id="UP000054024">
    <property type="component" value="Unassembled WGS sequence"/>
</dbReference>
<sequence>MSLTRLVLMSGRSIDLSELWLSSTYGGMLEGYPCKLVNEMKIKGLLRAAEEAHPATPVHLVPPPRDYPDQYAGAFGPVEVMPAVACVGAFRSTALDRDHDPILYRSALTIIWFQPTPHVPSGCDAEEALREVPWEELARDYEL</sequence>
<organism evidence="1 2">
    <name type="scientific">Streptomyces curacoi</name>
    <dbReference type="NCBI Taxonomy" id="146536"/>
    <lineage>
        <taxon>Bacteria</taxon>
        <taxon>Bacillati</taxon>
        <taxon>Actinomycetota</taxon>
        <taxon>Actinomycetes</taxon>
        <taxon>Kitasatosporales</taxon>
        <taxon>Streptomycetaceae</taxon>
        <taxon>Streptomyces</taxon>
    </lineage>
</organism>
<protein>
    <submittedName>
        <fullName evidence="1">Uncharacterized protein</fullName>
    </submittedName>
</protein>
<dbReference type="AlphaFoldDB" id="A0A117PHP3"/>
<keyword evidence="2" id="KW-1185">Reference proteome</keyword>
<comment type="caution">
    <text evidence="1">The sequence shown here is derived from an EMBL/GenBank/DDBJ whole genome shotgun (WGS) entry which is preliminary data.</text>
</comment>
<dbReference type="EMBL" id="LMWJ01000004">
    <property type="protein sequence ID" value="KUM79819.1"/>
    <property type="molecule type" value="Genomic_DNA"/>
</dbReference>
<accession>A0A117PHP3</accession>
<dbReference type="OrthoDB" id="3399671at2"/>